<gene>
    <name evidence="1" type="ORF">AB0L03_13265</name>
</gene>
<evidence type="ECO:0000313" key="1">
    <source>
        <dbReference type="EMBL" id="MEV4923797.1"/>
    </source>
</evidence>
<comment type="caution">
    <text evidence="1">The sequence shown here is derived from an EMBL/GenBank/DDBJ whole genome shotgun (WGS) entry which is preliminary data.</text>
</comment>
<protein>
    <recommendedName>
        <fullName evidence="3">FXSXX-COOH protein</fullName>
    </recommendedName>
</protein>
<evidence type="ECO:0000313" key="2">
    <source>
        <dbReference type="Proteomes" id="UP001552479"/>
    </source>
</evidence>
<name>A0ABV3IXC9_9ACTN</name>
<reference evidence="1 2" key="1">
    <citation type="submission" date="2024-06" db="EMBL/GenBank/DDBJ databases">
        <title>The Natural Products Discovery Center: Release of the First 8490 Sequenced Strains for Exploring Actinobacteria Biosynthetic Diversity.</title>
        <authorList>
            <person name="Kalkreuter E."/>
            <person name="Kautsar S.A."/>
            <person name="Yang D."/>
            <person name="Bader C.D."/>
            <person name="Teijaro C.N."/>
            <person name="Fluegel L."/>
            <person name="Davis C.M."/>
            <person name="Simpson J.R."/>
            <person name="Lauterbach L."/>
            <person name="Steele A.D."/>
            <person name="Gui C."/>
            <person name="Meng S."/>
            <person name="Li G."/>
            <person name="Viehrig K."/>
            <person name="Ye F."/>
            <person name="Su P."/>
            <person name="Kiefer A.F."/>
            <person name="Nichols A."/>
            <person name="Cepeda A.J."/>
            <person name="Yan W."/>
            <person name="Fan B."/>
            <person name="Jiang Y."/>
            <person name="Adhikari A."/>
            <person name="Zheng C.-J."/>
            <person name="Schuster L."/>
            <person name="Cowan T.M."/>
            <person name="Smanski M.J."/>
            <person name="Chevrette M.G."/>
            <person name="De Carvalho L.P.S."/>
            <person name="Shen B."/>
        </authorList>
    </citation>
    <scope>NUCLEOTIDE SEQUENCE [LARGE SCALE GENOMIC DNA]</scope>
    <source>
        <strain evidence="1 2">NPDC053791</strain>
    </source>
</reference>
<dbReference type="EMBL" id="JBFASG010000010">
    <property type="protein sequence ID" value="MEV4923797.1"/>
    <property type="molecule type" value="Genomic_DNA"/>
</dbReference>
<dbReference type="Proteomes" id="UP001552479">
    <property type="component" value="Unassembled WGS sequence"/>
</dbReference>
<dbReference type="RefSeq" id="WP_359104173.1">
    <property type="nucleotide sequence ID" value="NZ_JBEZGT010000028.1"/>
</dbReference>
<proteinExistence type="predicted"/>
<evidence type="ECO:0008006" key="3">
    <source>
        <dbReference type="Google" id="ProtNLM"/>
    </source>
</evidence>
<sequence length="68" mass="6916">MTGAEDGAPGALTSTDAADVESVIVDISGLDLNGIAALPAPVRDAVLRRLHDSCADGDPFVTGHRESQ</sequence>
<accession>A0ABV3IXC9</accession>
<organism evidence="1 2">
    <name type="scientific">Streptomyces roseoverticillatus</name>
    <dbReference type="NCBI Taxonomy" id="66429"/>
    <lineage>
        <taxon>Bacteria</taxon>
        <taxon>Bacillati</taxon>
        <taxon>Actinomycetota</taxon>
        <taxon>Actinomycetes</taxon>
        <taxon>Kitasatosporales</taxon>
        <taxon>Streptomycetaceae</taxon>
        <taxon>Streptomyces</taxon>
    </lineage>
</organism>
<keyword evidence="2" id="KW-1185">Reference proteome</keyword>